<feature type="domain" description="Fe2OG dioxygenase" evidence="7">
    <location>
        <begin position="107"/>
        <end position="205"/>
    </location>
</feature>
<keyword evidence="9" id="KW-1185">Reference proteome</keyword>
<reference evidence="8 9" key="1">
    <citation type="submission" date="2020-12" db="EMBL/GenBank/DDBJ databases">
        <title>Novel Thalassolituus-related marine hydrocarbonoclastic bacteria mediated algae-derived hydrocarbons mineralization in twilight zone of the northern South China Sea.</title>
        <authorList>
            <person name="Dong C."/>
        </authorList>
    </citation>
    <scope>NUCLEOTIDE SEQUENCE [LARGE SCALE GENOMIC DNA]</scope>
    <source>
        <strain evidence="8 9">IMCC1826</strain>
    </source>
</reference>
<evidence type="ECO:0000313" key="8">
    <source>
        <dbReference type="EMBL" id="MCA6062052.1"/>
    </source>
</evidence>
<evidence type="ECO:0000256" key="4">
    <source>
        <dbReference type="ARBA" id="ARBA00022964"/>
    </source>
</evidence>
<evidence type="ECO:0000256" key="2">
    <source>
        <dbReference type="ARBA" id="ARBA00022723"/>
    </source>
</evidence>
<evidence type="ECO:0000256" key="3">
    <source>
        <dbReference type="ARBA" id="ARBA00022896"/>
    </source>
</evidence>
<dbReference type="InterPro" id="IPR044862">
    <property type="entry name" value="Pro_4_hyd_alph_FE2OG_OXY"/>
</dbReference>
<dbReference type="SMART" id="SM00702">
    <property type="entry name" value="P4Hc"/>
    <property type="match status" value="1"/>
</dbReference>
<dbReference type="InterPro" id="IPR051559">
    <property type="entry name" value="HIF_prolyl_hydroxylases"/>
</dbReference>
<keyword evidence="3" id="KW-0847">Vitamin C</keyword>
<dbReference type="Pfam" id="PF13640">
    <property type="entry name" value="2OG-FeII_Oxy_3"/>
    <property type="match status" value="1"/>
</dbReference>
<comment type="cofactor">
    <cofactor evidence="1">
        <name>L-ascorbate</name>
        <dbReference type="ChEBI" id="CHEBI:38290"/>
    </cofactor>
</comment>
<accession>A0ABS7ZK11</accession>
<evidence type="ECO:0000256" key="1">
    <source>
        <dbReference type="ARBA" id="ARBA00001961"/>
    </source>
</evidence>
<name>A0ABS7ZK11_9GAMM</name>
<dbReference type="PROSITE" id="PS51471">
    <property type="entry name" value="FE2OG_OXY"/>
    <property type="match status" value="1"/>
</dbReference>
<sequence>MNQAHSLADEQLFALIADSLRSDGYSIVHGVLPSALTAGLQQRVQSLQEQAFIQAGTGRQQEHQLDRSIRRDKIRWLSGDDPAEQSWLNYMADLKQYLNRRLYLGLFSYECHFAHYRPGDFYRKHMDAFRGQANRVLTTVLYLNPTWNPDNGGELVIYRDDDHDKELTRVTPFSGTLVTFLSEEFPHEVLPANGDRYSIAGWFRLNASTAERIDPPR</sequence>
<evidence type="ECO:0000259" key="7">
    <source>
        <dbReference type="PROSITE" id="PS51471"/>
    </source>
</evidence>
<dbReference type="Gene3D" id="2.60.120.620">
    <property type="entry name" value="q2cbj1_9rhob like domain"/>
    <property type="match status" value="1"/>
</dbReference>
<evidence type="ECO:0000313" key="9">
    <source>
        <dbReference type="Proteomes" id="UP000714380"/>
    </source>
</evidence>
<protein>
    <submittedName>
        <fullName evidence="8">2OG-Fe(II) oxygenase</fullName>
    </submittedName>
</protein>
<dbReference type="InterPro" id="IPR005123">
    <property type="entry name" value="Oxoglu/Fe-dep_dioxygenase_dom"/>
</dbReference>
<evidence type="ECO:0000256" key="6">
    <source>
        <dbReference type="ARBA" id="ARBA00023004"/>
    </source>
</evidence>
<keyword evidence="5" id="KW-0560">Oxidoreductase</keyword>
<keyword evidence="4" id="KW-0223">Dioxygenase</keyword>
<dbReference type="PANTHER" id="PTHR12907:SF26">
    <property type="entry name" value="HIF PROLYL HYDROXYLASE, ISOFORM C"/>
    <property type="match status" value="1"/>
</dbReference>
<gene>
    <name evidence="8" type="ORF">I9W95_00365</name>
</gene>
<proteinExistence type="predicted"/>
<dbReference type="PANTHER" id="PTHR12907">
    <property type="entry name" value="EGL NINE HOMOLOG-RELATED"/>
    <property type="match status" value="1"/>
</dbReference>
<comment type="caution">
    <text evidence="8">The sequence shown here is derived from an EMBL/GenBank/DDBJ whole genome shotgun (WGS) entry which is preliminary data.</text>
</comment>
<keyword evidence="6" id="KW-0408">Iron</keyword>
<dbReference type="EMBL" id="JAEDAH010000001">
    <property type="protein sequence ID" value="MCA6062052.1"/>
    <property type="molecule type" value="Genomic_DNA"/>
</dbReference>
<dbReference type="InterPro" id="IPR006620">
    <property type="entry name" value="Pro_4_hyd_alph"/>
</dbReference>
<dbReference type="Proteomes" id="UP000714380">
    <property type="component" value="Unassembled WGS sequence"/>
</dbReference>
<organism evidence="8 9">
    <name type="scientific">Thalassolituus marinus</name>
    <dbReference type="NCBI Taxonomy" id="671053"/>
    <lineage>
        <taxon>Bacteria</taxon>
        <taxon>Pseudomonadati</taxon>
        <taxon>Pseudomonadota</taxon>
        <taxon>Gammaproteobacteria</taxon>
        <taxon>Oceanospirillales</taxon>
        <taxon>Oceanospirillaceae</taxon>
        <taxon>Thalassolituus</taxon>
    </lineage>
</organism>
<keyword evidence="2" id="KW-0479">Metal-binding</keyword>
<dbReference type="RefSeq" id="WP_225670543.1">
    <property type="nucleotide sequence ID" value="NZ_JAEDAH010000001.1"/>
</dbReference>
<evidence type="ECO:0000256" key="5">
    <source>
        <dbReference type="ARBA" id="ARBA00023002"/>
    </source>
</evidence>